<dbReference type="SMART" id="SM00535">
    <property type="entry name" value="RIBOc"/>
    <property type="match status" value="1"/>
</dbReference>
<comment type="cofactor">
    <cofactor evidence="1">
        <name>Mn(2+)</name>
        <dbReference type="ChEBI" id="CHEBI:29035"/>
    </cofactor>
</comment>
<dbReference type="GO" id="GO:0005737">
    <property type="term" value="C:cytoplasm"/>
    <property type="evidence" value="ECO:0007669"/>
    <property type="project" value="TreeGrafter"/>
</dbReference>
<gene>
    <name evidence="12" type="ORF">FNV43_RR03853</name>
</gene>
<keyword evidence="5" id="KW-0255">Endonuclease</keyword>
<evidence type="ECO:0000256" key="1">
    <source>
        <dbReference type="ARBA" id="ARBA00001936"/>
    </source>
</evidence>
<dbReference type="PANTHER" id="PTHR14950:SF49">
    <property type="entry name" value="RIBONUCLEASE 3-LIKE PROTEIN 2-RELATED"/>
    <property type="match status" value="1"/>
</dbReference>
<dbReference type="InterPro" id="IPR036389">
    <property type="entry name" value="RNase_III_sf"/>
</dbReference>
<dbReference type="GO" id="GO:0003723">
    <property type="term" value="F:RNA binding"/>
    <property type="evidence" value="ECO:0007669"/>
    <property type="project" value="UniProtKB-UniRule"/>
</dbReference>
<comment type="caution">
    <text evidence="12">The sequence shown here is derived from an EMBL/GenBank/DDBJ whole genome shotgun (WGS) entry which is preliminary data.</text>
</comment>
<keyword evidence="6" id="KW-0378">Hydrolase</keyword>
<feature type="domain" description="DRBM" evidence="10">
    <location>
        <begin position="208"/>
        <end position="271"/>
    </location>
</feature>
<organism evidence="12 13">
    <name type="scientific">Rhamnella rubrinervis</name>
    <dbReference type="NCBI Taxonomy" id="2594499"/>
    <lineage>
        <taxon>Eukaryota</taxon>
        <taxon>Viridiplantae</taxon>
        <taxon>Streptophyta</taxon>
        <taxon>Embryophyta</taxon>
        <taxon>Tracheophyta</taxon>
        <taxon>Spermatophyta</taxon>
        <taxon>Magnoliopsida</taxon>
        <taxon>eudicotyledons</taxon>
        <taxon>Gunneridae</taxon>
        <taxon>Pentapetalae</taxon>
        <taxon>rosids</taxon>
        <taxon>fabids</taxon>
        <taxon>Rosales</taxon>
        <taxon>Rhamnaceae</taxon>
        <taxon>rhamnoid group</taxon>
        <taxon>Rhamneae</taxon>
        <taxon>Rhamnella</taxon>
    </lineage>
</organism>
<evidence type="ECO:0000256" key="7">
    <source>
        <dbReference type="ARBA" id="ARBA00022842"/>
    </source>
</evidence>
<dbReference type="PROSITE" id="PS50142">
    <property type="entry name" value="RNASE_3_2"/>
    <property type="match status" value="1"/>
</dbReference>
<comment type="cofactor">
    <cofactor evidence="2">
        <name>Mg(2+)</name>
        <dbReference type="ChEBI" id="CHEBI:18420"/>
    </cofactor>
</comment>
<dbReference type="InterPro" id="IPR000999">
    <property type="entry name" value="RNase_III_dom"/>
</dbReference>
<reference evidence="12" key="1">
    <citation type="submission" date="2020-03" db="EMBL/GenBank/DDBJ databases">
        <title>A high-quality chromosome-level genome assembly of a woody plant with both climbing and erect habits, Rhamnella rubrinervis.</title>
        <authorList>
            <person name="Lu Z."/>
            <person name="Yang Y."/>
            <person name="Zhu X."/>
            <person name="Sun Y."/>
        </authorList>
    </citation>
    <scope>NUCLEOTIDE SEQUENCE</scope>
    <source>
        <strain evidence="12">BYM</strain>
        <tissue evidence="12">Leaf</tissue>
    </source>
</reference>
<dbReference type="OrthoDB" id="416741at2759"/>
<dbReference type="CDD" id="cd00593">
    <property type="entry name" value="RIBOc"/>
    <property type="match status" value="1"/>
</dbReference>
<dbReference type="Proteomes" id="UP000796880">
    <property type="component" value="Unassembled WGS sequence"/>
</dbReference>
<evidence type="ECO:0000259" key="10">
    <source>
        <dbReference type="PROSITE" id="PS50137"/>
    </source>
</evidence>
<dbReference type="CDD" id="cd10845">
    <property type="entry name" value="DSRM_RNAse_III_family"/>
    <property type="match status" value="1"/>
</dbReference>
<dbReference type="GO" id="GO:0030422">
    <property type="term" value="P:siRNA processing"/>
    <property type="evidence" value="ECO:0007669"/>
    <property type="project" value="TreeGrafter"/>
</dbReference>
<feature type="domain" description="DRBM" evidence="10">
    <location>
        <begin position="294"/>
        <end position="367"/>
    </location>
</feature>
<keyword evidence="3" id="KW-0540">Nuclease</keyword>
<keyword evidence="7" id="KW-0460">Magnesium</keyword>
<dbReference type="EMBL" id="VOIH02000002">
    <property type="protein sequence ID" value="KAF3453413.1"/>
    <property type="molecule type" value="Genomic_DNA"/>
</dbReference>
<evidence type="ECO:0000259" key="11">
    <source>
        <dbReference type="PROSITE" id="PS50142"/>
    </source>
</evidence>
<dbReference type="PROSITE" id="PS00517">
    <property type="entry name" value="RNASE_3_1"/>
    <property type="match status" value="1"/>
</dbReference>
<evidence type="ECO:0000313" key="13">
    <source>
        <dbReference type="Proteomes" id="UP000796880"/>
    </source>
</evidence>
<keyword evidence="4" id="KW-0479">Metal-binding</keyword>
<dbReference type="AlphaFoldDB" id="A0A8K0MPP5"/>
<evidence type="ECO:0000256" key="2">
    <source>
        <dbReference type="ARBA" id="ARBA00001946"/>
    </source>
</evidence>
<dbReference type="InterPro" id="IPR014720">
    <property type="entry name" value="dsRBD_dom"/>
</dbReference>
<evidence type="ECO:0000256" key="5">
    <source>
        <dbReference type="ARBA" id="ARBA00022759"/>
    </source>
</evidence>
<dbReference type="SUPFAM" id="SSF54768">
    <property type="entry name" value="dsRNA-binding domain-like"/>
    <property type="match status" value="2"/>
</dbReference>
<dbReference type="GO" id="GO:0005634">
    <property type="term" value="C:nucleus"/>
    <property type="evidence" value="ECO:0007669"/>
    <property type="project" value="TreeGrafter"/>
</dbReference>
<evidence type="ECO:0000313" key="12">
    <source>
        <dbReference type="EMBL" id="KAF3453413.1"/>
    </source>
</evidence>
<dbReference type="FunFam" id="1.10.1520.10:FF:000004">
    <property type="entry name" value="Endoribonuclease dicer-like 1"/>
    <property type="match status" value="1"/>
</dbReference>
<keyword evidence="8 9" id="KW-0694">RNA-binding</keyword>
<evidence type="ECO:0000256" key="8">
    <source>
        <dbReference type="ARBA" id="ARBA00022884"/>
    </source>
</evidence>
<evidence type="ECO:0000256" key="3">
    <source>
        <dbReference type="ARBA" id="ARBA00022722"/>
    </source>
</evidence>
<protein>
    <submittedName>
        <fullName evidence="12">Uncharacterized protein</fullName>
    </submittedName>
</protein>
<evidence type="ECO:0000256" key="6">
    <source>
        <dbReference type="ARBA" id="ARBA00022801"/>
    </source>
</evidence>
<evidence type="ECO:0000256" key="9">
    <source>
        <dbReference type="PROSITE-ProRule" id="PRU00266"/>
    </source>
</evidence>
<dbReference type="GO" id="GO:0046872">
    <property type="term" value="F:metal ion binding"/>
    <property type="evidence" value="ECO:0007669"/>
    <property type="project" value="UniProtKB-KW"/>
</dbReference>
<dbReference type="PANTHER" id="PTHR14950">
    <property type="entry name" value="DICER-RELATED"/>
    <property type="match status" value="1"/>
</dbReference>
<feature type="domain" description="RNase III" evidence="11">
    <location>
        <begin position="37"/>
        <end position="180"/>
    </location>
</feature>
<dbReference type="Pfam" id="PF00035">
    <property type="entry name" value="dsrm"/>
    <property type="match status" value="2"/>
</dbReference>
<dbReference type="SUPFAM" id="SSF69065">
    <property type="entry name" value="RNase III domain-like"/>
    <property type="match status" value="1"/>
</dbReference>
<dbReference type="SMART" id="SM00358">
    <property type="entry name" value="DSRM"/>
    <property type="match status" value="2"/>
</dbReference>
<evidence type="ECO:0000256" key="4">
    <source>
        <dbReference type="ARBA" id="ARBA00022723"/>
    </source>
</evidence>
<dbReference type="PROSITE" id="PS50137">
    <property type="entry name" value="DS_RBD"/>
    <property type="match status" value="2"/>
</dbReference>
<proteinExistence type="predicted"/>
<dbReference type="Pfam" id="PF00636">
    <property type="entry name" value="Ribonuclease_3"/>
    <property type="match status" value="1"/>
</dbReference>
<dbReference type="Gene3D" id="3.30.160.20">
    <property type="match status" value="2"/>
</dbReference>
<dbReference type="Gene3D" id="1.10.1520.10">
    <property type="entry name" value="Ribonuclease III domain"/>
    <property type="match status" value="1"/>
</dbReference>
<name>A0A8K0MPP5_9ROSA</name>
<dbReference type="GO" id="GO:0004525">
    <property type="term" value="F:ribonuclease III activity"/>
    <property type="evidence" value="ECO:0007669"/>
    <property type="project" value="InterPro"/>
</dbReference>
<keyword evidence="13" id="KW-1185">Reference proteome</keyword>
<accession>A0A8K0MPP5</accession>
<sequence length="371" mass="41017">MDPQHRFEFLGPRCFAPPSQVPQAYEVPPSPDMEVSVRAVERIIGYSFQNKRLLEEALTHSSFTDYTSNFQRLEFVGDAALGLAISNYVFLAYPQLDPGQLSSLRAANISTEKLARVAVRYGLYYYVRRKLPSLDDKVREFAKAVSEEGDTVVYGGSVKAPKILADIVESIAAAVYVDVNFDLQRLWVIFRGLLEPIVTLEDLQKQPQPVRMLFELCQKQGKHVDFKHWRDGSKNIASVHIDGNFVASGSSENKDLAKVNAAKLALHKLPQLVTPNGGLFKFVAGSDGVLEIEGAKHKLNEVCRKRKWSKPIYNIEKDTGPSHGKSLVSSVKVATADGVLFMMGDGRSKVKEAESSAASLMLGALHESGYV</sequence>